<proteinExistence type="predicted"/>
<name>A0A8X6TR91_NEPPI</name>
<gene>
    <name evidence="2" type="ORF">NPIL_183711</name>
</gene>
<evidence type="ECO:0000313" key="3">
    <source>
        <dbReference type="Proteomes" id="UP000887013"/>
    </source>
</evidence>
<feature type="region of interest" description="Disordered" evidence="1">
    <location>
        <begin position="1"/>
        <end position="22"/>
    </location>
</feature>
<comment type="caution">
    <text evidence="2">The sequence shown here is derived from an EMBL/GenBank/DDBJ whole genome shotgun (WGS) entry which is preliminary data.</text>
</comment>
<dbReference type="Proteomes" id="UP000887013">
    <property type="component" value="Unassembled WGS sequence"/>
</dbReference>
<dbReference type="EMBL" id="BMAW01015190">
    <property type="protein sequence ID" value="GFT42475.1"/>
    <property type="molecule type" value="Genomic_DNA"/>
</dbReference>
<organism evidence="2 3">
    <name type="scientific">Nephila pilipes</name>
    <name type="common">Giant wood spider</name>
    <name type="synonym">Nephila maculata</name>
    <dbReference type="NCBI Taxonomy" id="299642"/>
    <lineage>
        <taxon>Eukaryota</taxon>
        <taxon>Metazoa</taxon>
        <taxon>Ecdysozoa</taxon>
        <taxon>Arthropoda</taxon>
        <taxon>Chelicerata</taxon>
        <taxon>Arachnida</taxon>
        <taxon>Araneae</taxon>
        <taxon>Araneomorphae</taxon>
        <taxon>Entelegynae</taxon>
        <taxon>Araneoidea</taxon>
        <taxon>Nephilidae</taxon>
        <taxon>Nephila</taxon>
    </lineage>
</organism>
<evidence type="ECO:0000256" key="1">
    <source>
        <dbReference type="SAM" id="MobiDB-lite"/>
    </source>
</evidence>
<evidence type="ECO:0000313" key="2">
    <source>
        <dbReference type="EMBL" id="GFT42475.1"/>
    </source>
</evidence>
<keyword evidence="3" id="KW-1185">Reference proteome</keyword>
<reference evidence="2" key="1">
    <citation type="submission" date="2020-08" db="EMBL/GenBank/DDBJ databases">
        <title>Multicomponent nature underlies the extraordinary mechanical properties of spider dragline silk.</title>
        <authorList>
            <person name="Kono N."/>
            <person name="Nakamura H."/>
            <person name="Mori M."/>
            <person name="Yoshida Y."/>
            <person name="Ohtoshi R."/>
            <person name="Malay A.D."/>
            <person name="Moran D.A.P."/>
            <person name="Tomita M."/>
            <person name="Numata K."/>
            <person name="Arakawa K."/>
        </authorList>
    </citation>
    <scope>NUCLEOTIDE SEQUENCE</scope>
</reference>
<dbReference type="AlphaFoldDB" id="A0A8X6TR91"/>
<protein>
    <submittedName>
        <fullName evidence="2">Uncharacterized protein</fullName>
    </submittedName>
</protein>
<accession>A0A8X6TR91</accession>
<sequence length="122" mass="13708">MAQELGRRSASPQWRPTVPSPEVRSLPGVLSFPVKYFNGLGKVSEFIQSVNIILPSINFQMNYINLRNHLKGRARDWYGVIGADTKQGESTDLENTQAALKDAFPVVHDSRLLEAEFYSAKQ</sequence>